<accession>A0ABU9VY03</accession>
<evidence type="ECO:0000256" key="1">
    <source>
        <dbReference type="ARBA" id="ARBA00010552"/>
    </source>
</evidence>
<gene>
    <name evidence="2" type="ORF">AAIG11_16275</name>
</gene>
<evidence type="ECO:0000313" key="3">
    <source>
        <dbReference type="Proteomes" id="UP001407405"/>
    </source>
</evidence>
<evidence type="ECO:0000313" key="2">
    <source>
        <dbReference type="EMBL" id="MEN1762046.1"/>
    </source>
</evidence>
<dbReference type="PROSITE" id="PS01094">
    <property type="entry name" value="UPF0076"/>
    <property type="match status" value="1"/>
</dbReference>
<dbReference type="Pfam" id="PF01042">
    <property type="entry name" value="Ribonuc_L-PSP"/>
    <property type="match status" value="1"/>
</dbReference>
<dbReference type="Proteomes" id="UP001407405">
    <property type="component" value="Unassembled WGS sequence"/>
</dbReference>
<dbReference type="InterPro" id="IPR019897">
    <property type="entry name" value="RidA_CS"/>
</dbReference>
<reference evidence="2 3" key="1">
    <citation type="submission" date="2024-04" db="EMBL/GenBank/DDBJ databases">
        <title>Genome sequencing and metabolic network reconstruction of aminoacids and betaine degradation by Anoxynatronum sibiricum.</title>
        <authorList>
            <person name="Detkova E.N."/>
            <person name="Boltjanskaja Y.V."/>
            <person name="Mardanov A.V."/>
            <person name="Kevbrin V."/>
        </authorList>
    </citation>
    <scope>NUCLEOTIDE SEQUENCE [LARGE SCALE GENOMIC DNA]</scope>
    <source>
        <strain evidence="2 3">Z-7981</strain>
    </source>
</reference>
<dbReference type="RefSeq" id="WP_343187330.1">
    <property type="nucleotide sequence ID" value="NZ_JBCITM010000027.1"/>
</dbReference>
<dbReference type="Gene3D" id="3.30.1330.40">
    <property type="entry name" value="RutC-like"/>
    <property type="match status" value="1"/>
</dbReference>
<dbReference type="PANTHER" id="PTHR11803:SF58">
    <property type="entry name" value="PROTEIN HMF1-RELATED"/>
    <property type="match status" value="1"/>
</dbReference>
<dbReference type="InterPro" id="IPR006056">
    <property type="entry name" value="RidA"/>
</dbReference>
<dbReference type="InterPro" id="IPR006175">
    <property type="entry name" value="YjgF/YER057c/UK114"/>
</dbReference>
<dbReference type="PANTHER" id="PTHR11803">
    <property type="entry name" value="2-IMINOBUTANOATE/2-IMINOPROPANOATE DEAMINASE RIDA"/>
    <property type="match status" value="1"/>
</dbReference>
<organism evidence="2 3">
    <name type="scientific">Anoxynatronum sibiricum</name>
    <dbReference type="NCBI Taxonomy" id="210623"/>
    <lineage>
        <taxon>Bacteria</taxon>
        <taxon>Bacillati</taxon>
        <taxon>Bacillota</taxon>
        <taxon>Clostridia</taxon>
        <taxon>Eubacteriales</taxon>
        <taxon>Clostridiaceae</taxon>
        <taxon>Anoxynatronum</taxon>
    </lineage>
</organism>
<comment type="similarity">
    <text evidence="1">Belongs to the RutC family.</text>
</comment>
<protein>
    <submittedName>
        <fullName evidence="2">RidA family protein</fullName>
    </submittedName>
</protein>
<dbReference type="CDD" id="cd00448">
    <property type="entry name" value="YjgF_YER057c_UK114_family"/>
    <property type="match status" value="1"/>
</dbReference>
<keyword evidence="3" id="KW-1185">Reference proteome</keyword>
<proteinExistence type="inferred from homology"/>
<dbReference type="NCBIfam" id="TIGR00004">
    <property type="entry name" value="Rid family detoxifying hydrolase"/>
    <property type="match status" value="1"/>
</dbReference>
<dbReference type="EMBL" id="JBCITM010000027">
    <property type="protein sequence ID" value="MEN1762046.1"/>
    <property type="molecule type" value="Genomic_DNA"/>
</dbReference>
<dbReference type="InterPro" id="IPR035959">
    <property type="entry name" value="RutC-like_sf"/>
</dbReference>
<sequence length="127" mass="13950">MNQMISTEKAPAAIGPYSQAVQAGDMIFVSGQLPLNPDTMDFVSNDIQDQTRQCLDNLMAILEAASFSKENIVKVTVFLKDMNDFAKMNEIYATVFTDHKPARAAVEVARLPKDAQVEIEAIAIKNA</sequence>
<name>A0ABU9VY03_9CLOT</name>
<comment type="caution">
    <text evidence="2">The sequence shown here is derived from an EMBL/GenBank/DDBJ whole genome shotgun (WGS) entry which is preliminary data.</text>
</comment>
<dbReference type="SUPFAM" id="SSF55298">
    <property type="entry name" value="YjgF-like"/>
    <property type="match status" value="1"/>
</dbReference>